<dbReference type="PANTHER" id="PTHR43501">
    <property type="entry name" value="CYTOSOL NON-SPECIFIC DIPEPTIDASE"/>
    <property type="match status" value="1"/>
</dbReference>
<dbReference type="InterPro" id="IPR036264">
    <property type="entry name" value="Bact_exopeptidase_dim_dom"/>
</dbReference>
<keyword evidence="2" id="KW-0378">Hydrolase</keyword>
<dbReference type="Pfam" id="PF07687">
    <property type="entry name" value="M20_dimer"/>
    <property type="match status" value="1"/>
</dbReference>
<comment type="caution">
    <text evidence="2">The sequence shown here is derived from an EMBL/GenBank/DDBJ whole genome shotgun (WGS) entry which is preliminary data.</text>
</comment>
<organism evidence="2 3">
    <name type="scientific">Acetoanaerobium pronyense</name>
    <dbReference type="NCBI Taxonomy" id="1482736"/>
    <lineage>
        <taxon>Bacteria</taxon>
        <taxon>Bacillati</taxon>
        <taxon>Bacillota</taxon>
        <taxon>Clostridia</taxon>
        <taxon>Peptostreptococcales</taxon>
        <taxon>Filifactoraceae</taxon>
        <taxon>Acetoanaerobium</taxon>
    </lineage>
</organism>
<dbReference type="EC" id="3.4.13.-" evidence="2"/>
<dbReference type="InterPro" id="IPR001160">
    <property type="entry name" value="Peptidase_M20C"/>
</dbReference>
<dbReference type="RefSeq" id="WP_209658971.1">
    <property type="nucleotide sequence ID" value="NZ_JAGGLI010000003.1"/>
</dbReference>
<dbReference type="Pfam" id="PF01546">
    <property type="entry name" value="Peptidase_M20"/>
    <property type="match status" value="1"/>
</dbReference>
<dbReference type="EMBL" id="JAGGLI010000003">
    <property type="protein sequence ID" value="MBP2026685.1"/>
    <property type="molecule type" value="Genomic_DNA"/>
</dbReference>
<dbReference type="PANTHER" id="PTHR43501:SF1">
    <property type="entry name" value="CYTOSOL NON-SPECIFIC DIPEPTIDASE"/>
    <property type="match status" value="1"/>
</dbReference>
<feature type="domain" description="Peptidase M20 dimerisation" evidence="1">
    <location>
        <begin position="207"/>
        <end position="293"/>
    </location>
</feature>
<accession>A0ABS4KH49</accession>
<reference evidence="2 3" key="1">
    <citation type="submission" date="2021-03" db="EMBL/GenBank/DDBJ databases">
        <title>Genomic Encyclopedia of Type Strains, Phase IV (KMG-IV): sequencing the most valuable type-strain genomes for metagenomic binning, comparative biology and taxonomic classification.</title>
        <authorList>
            <person name="Goeker M."/>
        </authorList>
    </citation>
    <scope>NUCLEOTIDE SEQUENCE [LARGE SCALE GENOMIC DNA]</scope>
    <source>
        <strain evidence="2 3">DSM 27512</strain>
    </source>
</reference>
<evidence type="ECO:0000259" key="1">
    <source>
        <dbReference type="Pfam" id="PF07687"/>
    </source>
</evidence>
<sequence>MDKILNFKPHDVFAYFEEISKIPRGSGNEQRISDYLVDFAKSNNLSYIRDNYNNVIIKKNGTKGYENLPTVILQGHMDMVNEKNNDKVHDFENDPLSLVIKGDMIFADNTTLGADNGIALAMTMAILSSDSIEHPPIEAVFTVEEETGLVGAYKLDASSLNGEYLINLDSEEEGELLVSCAGGARTKMLLPVDYTALHGNYLTYHISVKGLKGGHSGMDIIKGRGNSNIIMGRILNDLQGIMNFEIFSINGGSKMNAIPRECDLVIGISPKDKENLEFFVDKFEGNIKNELREKDDDVKITLNETSIISDKVLNEDSKSRLIAALMLIPNGVYTMSASIENLVESSSNLGIVTTNSDHILFESAVRSSVNSLKKVILQKQKNLANLLWAELTIDSDYPEWQYNPDSKLRTHFQNVYKKLTGKAAHITAIHAGVECGLFKEKMPNLDMISIGPNMYDVHTPNEHISISSVERTYEYLLAILKDFKNIESI</sequence>
<dbReference type="InterPro" id="IPR011650">
    <property type="entry name" value="Peptidase_M20_dimer"/>
</dbReference>
<dbReference type="SUPFAM" id="SSF53187">
    <property type="entry name" value="Zn-dependent exopeptidases"/>
    <property type="match status" value="1"/>
</dbReference>
<dbReference type="NCBIfam" id="TIGR01893">
    <property type="entry name" value="aa-his-dipept"/>
    <property type="match status" value="1"/>
</dbReference>
<dbReference type="CDD" id="cd03890">
    <property type="entry name" value="M20_pepD"/>
    <property type="match status" value="1"/>
</dbReference>
<keyword evidence="2" id="KW-0224">Dipeptidase</keyword>
<dbReference type="Gene3D" id="3.40.630.10">
    <property type="entry name" value="Zn peptidases"/>
    <property type="match status" value="2"/>
</dbReference>
<dbReference type="PRINTS" id="PR00934">
    <property type="entry name" value="XHISDIPTASE"/>
</dbReference>
<dbReference type="Proteomes" id="UP001314903">
    <property type="component" value="Unassembled WGS sequence"/>
</dbReference>
<evidence type="ECO:0000313" key="2">
    <source>
        <dbReference type="EMBL" id="MBP2026685.1"/>
    </source>
</evidence>
<evidence type="ECO:0000313" key="3">
    <source>
        <dbReference type="Proteomes" id="UP001314903"/>
    </source>
</evidence>
<keyword evidence="2" id="KW-0645">Protease</keyword>
<keyword evidence="3" id="KW-1185">Reference proteome</keyword>
<dbReference type="InterPro" id="IPR002933">
    <property type="entry name" value="Peptidase_M20"/>
</dbReference>
<proteinExistence type="predicted"/>
<gene>
    <name evidence="2" type="ORF">J2Z35_000474</name>
</gene>
<name>A0ABS4KH49_9FIRM</name>
<dbReference type="GO" id="GO:0016805">
    <property type="term" value="F:dipeptidase activity"/>
    <property type="evidence" value="ECO:0007669"/>
    <property type="project" value="UniProtKB-KW"/>
</dbReference>
<dbReference type="SUPFAM" id="SSF55031">
    <property type="entry name" value="Bacterial exopeptidase dimerisation domain"/>
    <property type="match status" value="1"/>
</dbReference>
<protein>
    <submittedName>
        <fullName evidence="2">Dipeptidase D</fullName>
        <ecNumber evidence="2">3.4.13.-</ecNumber>
    </submittedName>
</protein>
<dbReference type="PIRSF" id="PIRSF016599">
    <property type="entry name" value="Xaa-His_dipept"/>
    <property type="match status" value="1"/>
</dbReference>